<accession>A0AC35U9S6</accession>
<evidence type="ECO:0000313" key="1">
    <source>
        <dbReference type="Proteomes" id="UP000095286"/>
    </source>
</evidence>
<organism evidence="1 2">
    <name type="scientific">Rhabditophanes sp. KR3021</name>
    <dbReference type="NCBI Taxonomy" id="114890"/>
    <lineage>
        <taxon>Eukaryota</taxon>
        <taxon>Metazoa</taxon>
        <taxon>Ecdysozoa</taxon>
        <taxon>Nematoda</taxon>
        <taxon>Chromadorea</taxon>
        <taxon>Rhabditida</taxon>
        <taxon>Tylenchina</taxon>
        <taxon>Panagrolaimomorpha</taxon>
        <taxon>Strongyloidoidea</taxon>
        <taxon>Alloionematidae</taxon>
        <taxon>Rhabditophanes</taxon>
    </lineage>
</organism>
<proteinExistence type="predicted"/>
<protein>
    <submittedName>
        <fullName evidence="2">CRAL-TRIO domain-containing protein</fullName>
    </submittedName>
</protein>
<name>A0AC35U9S6_9BILA</name>
<reference evidence="2" key="1">
    <citation type="submission" date="2016-11" db="UniProtKB">
        <authorList>
            <consortium name="WormBaseParasite"/>
        </authorList>
    </citation>
    <scope>IDENTIFICATION</scope>
    <source>
        <strain evidence="2">KR3021</strain>
    </source>
</reference>
<sequence length="384" mass="44328">MTVGVVENISKEELVKIGELRNLVKSYLTPYYDTNFNLLRWIQGHSGSIEEVSRKLIIHLRNRKTTWNLDELATTKRDHPIHNHWMHGITGLANENTIVNIEQCGATDFNGMVETHSITDLLKARMHDLEDMLDRVMKLEAKTGKQASIFYIIDLAGLKYDKKLISLVTGPLKSLSEFMSDNYVEMIQHFALINAPSSMFALWSLIKQLLPEKTATKVLIMSTNWRKEILNYCNGDVLLSKWNNNESNSFKSTLNSPLPFPTDNYFINTGNRYSNVEKISAGKKIFITKELNENQLLHWEISINQFMTFAVFYTTNIDETNTDNMRLVYPYFESLPGPTVVPFNDSVCIKKRGYYKILISNQKAWWNTLTAEMQISVRTNNEFI</sequence>
<dbReference type="WBParaSite" id="RSKR_0000911400.1">
    <property type="protein sequence ID" value="RSKR_0000911400.1"/>
    <property type="gene ID" value="RSKR_0000911400"/>
</dbReference>
<evidence type="ECO:0000313" key="2">
    <source>
        <dbReference type="WBParaSite" id="RSKR_0000911400.1"/>
    </source>
</evidence>
<dbReference type="Proteomes" id="UP000095286">
    <property type="component" value="Unplaced"/>
</dbReference>